<gene>
    <name evidence="2" type="ORF">SD77_1041</name>
</gene>
<evidence type="ECO:0000313" key="2">
    <source>
        <dbReference type="EMBL" id="KIL77712.1"/>
    </source>
</evidence>
<protein>
    <recommendedName>
        <fullName evidence="4">DUF4064 domain-containing protein</fullName>
    </recommendedName>
</protein>
<sequence length="106" mass="11940">MQIYSLSSVLFTLIGAVFAGLSFLLTDFVEYLFAVGLLFMLGGALAGYKAILYKEAGKMKFAGIALFFLILLVIVLAAPFHIVRMLTWIRNWPIIEEFILRMKEAK</sequence>
<organism evidence="2 3">
    <name type="scientific">Bacillus badius</name>
    <dbReference type="NCBI Taxonomy" id="1455"/>
    <lineage>
        <taxon>Bacteria</taxon>
        <taxon>Bacillati</taxon>
        <taxon>Bacillota</taxon>
        <taxon>Bacilli</taxon>
        <taxon>Bacillales</taxon>
        <taxon>Bacillaceae</taxon>
        <taxon>Pseudobacillus</taxon>
    </lineage>
</organism>
<dbReference type="Proteomes" id="UP000031982">
    <property type="component" value="Unassembled WGS sequence"/>
</dbReference>
<name>A0ABR5ASI8_BACBA</name>
<proteinExistence type="predicted"/>
<feature type="transmembrane region" description="Helical" evidence="1">
    <location>
        <begin position="64"/>
        <end position="83"/>
    </location>
</feature>
<feature type="transmembrane region" description="Helical" evidence="1">
    <location>
        <begin position="31"/>
        <end position="52"/>
    </location>
</feature>
<keyword evidence="3" id="KW-1185">Reference proteome</keyword>
<comment type="caution">
    <text evidence="2">The sequence shown here is derived from an EMBL/GenBank/DDBJ whole genome shotgun (WGS) entry which is preliminary data.</text>
</comment>
<dbReference type="EMBL" id="JXLP01000012">
    <property type="protein sequence ID" value="KIL77712.1"/>
    <property type="molecule type" value="Genomic_DNA"/>
</dbReference>
<reference evidence="2 3" key="1">
    <citation type="submission" date="2015-01" db="EMBL/GenBank/DDBJ databases">
        <title>Genome Assembly of Bacillus badius MTCC 1458.</title>
        <authorList>
            <person name="Verma A."/>
            <person name="Khatri I."/>
            <person name="Mual P."/>
            <person name="Subramanian S."/>
            <person name="Krishnamurthi S."/>
        </authorList>
    </citation>
    <scope>NUCLEOTIDE SEQUENCE [LARGE SCALE GENOMIC DNA]</scope>
    <source>
        <strain evidence="2 3">MTCC 1458</strain>
    </source>
</reference>
<keyword evidence="1" id="KW-0812">Transmembrane</keyword>
<dbReference type="RefSeq" id="WP_156141478.1">
    <property type="nucleotide sequence ID" value="NZ_JXLO01000002.1"/>
</dbReference>
<keyword evidence="1" id="KW-1133">Transmembrane helix</keyword>
<evidence type="ECO:0000256" key="1">
    <source>
        <dbReference type="SAM" id="Phobius"/>
    </source>
</evidence>
<evidence type="ECO:0000313" key="3">
    <source>
        <dbReference type="Proteomes" id="UP000031982"/>
    </source>
</evidence>
<feature type="transmembrane region" description="Helical" evidence="1">
    <location>
        <begin position="7"/>
        <end position="25"/>
    </location>
</feature>
<keyword evidence="1" id="KW-0472">Membrane</keyword>
<accession>A0ABR5ASI8</accession>
<evidence type="ECO:0008006" key="4">
    <source>
        <dbReference type="Google" id="ProtNLM"/>
    </source>
</evidence>